<reference evidence="1" key="1">
    <citation type="submission" date="2019-08" db="EMBL/GenBank/DDBJ databases">
        <authorList>
            <person name="Kucharzyk K."/>
            <person name="Murdoch R.W."/>
            <person name="Higgins S."/>
            <person name="Loffler F."/>
        </authorList>
    </citation>
    <scope>NUCLEOTIDE SEQUENCE</scope>
</reference>
<comment type="caution">
    <text evidence="1">The sequence shown here is derived from an EMBL/GenBank/DDBJ whole genome shotgun (WGS) entry which is preliminary data.</text>
</comment>
<dbReference type="EMBL" id="VSSQ01000058">
    <property type="protein sequence ID" value="MPL71296.1"/>
    <property type="molecule type" value="Genomic_DNA"/>
</dbReference>
<organism evidence="1">
    <name type="scientific">bioreactor metagenome</name>
    <dbReference type="NCBI Taxonomy" id="1076179"/>
    <lineage>
        <taxon>unclassified sequences</taxon>
        <taxon>metagenomes</taxon>
        <taxon>ecological metagenomes</taxon>
    </lineage>
</organism>
<gene>
    <name evidence="1" type="ORF">SDC9_17070</name>
</gene>
<evidence type="ECO:0000313" key="1">
    <source>
        <dbReference type="EMBL" id="MPL71296.1"/>
    </source>
</evidence>
<sequence length="229" mass="25131">MSGNLNVVVSWAGNATHTGFTNSTIFSVVNASTNSTIIVPSGKAFQSSIIRGVATDVNGRPIANVQLTVTVNGRNYTVTTDSVGAWSLNYTPTISGRLNVVVSWTGNASHIGFTNSTIFSVATGDNPSNGSVKPNIKLIKRANSRVVRHKNIVYMKWLTFKNIGASGSQIVSGKVIYKNFKYKLWKVYNKNIKYRYGNNKLKFKVSLKSGNTFKLKLKVYRPIKRKATS</sequence>
<name>A0A644TWC9_9ZZZZ</name>
<protein>
    <recommendedName>
        <fullName evidence="2">Big-1 domain-containing protein</fullName>
    </recommendedName>
</protein>
<evidence type="ECO:0008006" key="2">
    <source>
        <dbReference type="Google" id="ProtNLM"/>
    </source>
</evidence>
<dbReference type="InterPro" id="IPR008969">
    <property type="entry name" value="CarboxyPept-like_regulatory"/>
</dbReference>
<dbReference type="AlphaFoldDB" id="A0A644TWC9"/>
<dbReference type="SUPFAM" id="SSF49464">
    <property type="entry name" value="Carboxypeptidase regulatory domain-like"/>
    <property type="match status" value="1"/>
</dbReference>
<accession>A0A644TWC9</accession>
<proteinExistence type="predicted"/>
<dbReference type="Gene3D" id="2.60.40.1120">
    <property type="entry name" value="Carboxypeptidase-like, regulatory domain"/>
    <property type="match status" value="1"/>
</dbReference>